<keyword evidence="2" id="KW-1003">Cell membrane</keyword>
<feature type="domain" description="MacB-like periplasmic core" evidence="9">
    <location>
        <begin position="21"/>
        <end position="248"/>
    </location>
</feature>
<dbReference type="InterPro" id="IPR025857">
    <property type="entry name" value="MacB_PCD"/>
</dbReference>
<comment type="similarity">
    <text evidence="6">Belongs to the ABC-4 integral membrane protein family.</text>
</comment>
<dbReference type="EMBL" id="BAABEX010000008">
    <property type="protein sequence ID" value="GAA4422936.1"/>
    <property type="molecule type" value="Genomic_DNA"/>
</dbReference>
<evidence type="ECO:0000256" key="3">
    <source>
        <dbReference type="ARBA" id="ARBA00022692"/>
    </source>
</evidence>
<evidence type="ECO:0000259" key="9">
    <source>
        <dbReference type="Pfam" id="PF12704"/>
    </source>
</evidence>
<sequence>MNLAAALRAAWRSLSANLLRSMLTMLGIIIGVAAVITMVAVGRGATERVQAQMKGLGSNILLVVPGSLSAAGVRLGAQTRSRFTDEDADAVAREVPEVQVAAPSARTTAQAVAQGANWNTTIFGTTNDYLDVREWPLAAGRLFEPAEQQGSAKVAWLGQTAAQELFGDDDPLGQTVRVRGVPFTVVGLLSAKGQNSVGQDQDDIVVVPMSTFRNRIWNAGGNVRRIWAIHIKVQADADMARAEESIRELLRQRLKVPGGGDDTFSIRNLSEVLQAQEASSRVMTWLLAAVAGVSLLVGGIGIMNIMLVSVTERTREIGLRMAVGARGRDILAQFLIEAVTLSVVGGAIGLVLGAAATAAVAHFAGWSVRLDAATVLLAVGFSGVVGVFFGYYPARRAARLLPIQALRYE</sequence>
<evidence type="ECO:0000256" key="1">
    <source>
        <dbReference type="ARBA" id="ARBA00004651"/>
    </source>
</evidence>
<organism evidence="10 11">
    <name type="scientific">Acidovorax lacteus</name>
    <dbReference type="NCBI Taxonomy" id="1924988"/>
    <lineage>
        <taxon>Bacteria</taxon>
        <taxon>Pseudomonadati</taxon>
        <taxon>Pseudomonadota</taxon>
        <taxon>Betaproteobacteria</taxon>
        <taxon>Burkholderiales</taxon>
        <taxon>Comamonadaceae</taxon>
        <taxon>Acidovorax</taxon>
    </lineage>
</organism>
<keyword evidence="5 7" id="KW-0472">Membrane</keyword>
<protein>
    <submittedName>
        <fullName evidence="10">ABC transporter permease</fullName>
    </submittedName>
</protein>
<dbReference type="InterPro" id="IPR050250">
    <property type="entry name" value="Macrolide_Exporter_MacB"/>
</dbReference>
<feature type="transmembrane region" description="Helical" evidence="7">
    <location>
        <begin position="56"/>
        <end position="77"/>
    </location>
</feature>
<dbReference type="Pfam" id="PF02687">
    <property type="entry name" value="FtsX"/>
    <property type="match status" value="1"/>
</dbReference>
<evidence type="ECO:0000313" key="11">
    <source>
        <dbReference type="Proteomes" id="UP001501788"/>
    </source>
</evidence>
<evidence type="ECO:0000256" key="6">
    <source>
        <dbReference type="ARBA" id="ARBA00038076"/>
    </source>
</evidence>
<feature type="transmembrane region" description="Helical" evidence="7">
    <location>
        <begin position="331"/>
        <end position="360"/>
    </location>
</feature>
<name>A0ABP8L5S1_9BURK</name>
<evidence type="ECO:0000256" key="7">
    <source>
        <dbReference type="SAM" id="Phobius"/>
    </source>
</evidence>
<evidence type="ECO:0000256" key="5">
    <source>
        <dbReference type="ARBA" id="ARBA00023136"/>
    </source>
</evidence>
<feature type="transmembrane region" description="Helical" evidence="7">
    <location>
        <begin position="285"/>
        <end position="310"/>
    </location>
</feature>
<accession>A0ABP8L5S1</accession>
<comment type="subcellular location">
    <subcellularLocation>
        <location evidence="1">Cell membrane</location>
        <topology evidence="1">Multi-pass membrane protein</topology>
    </subcellularLocation>
</comment>
<evidence type="ECO:0000259" key="8">
    <source>
        <dbReference type="Pfam" id="PF02687"/>
    </source>
</evidence>
<reference evidence="11" key="1">
    <citation type="journal article" date="2019" name="Int. J. Syst. Evol. Microbiol.">
        <title>The Global Catalogue of Microorganisms (GCM) 10K type strain sequencing project: providing services to taxonomists for standard genome sequencing and annotation.</title>
        <authorList>
            <consortium name="The Broad Institute Genomics Platform"/>
            <consortium name="The Broad Institute Genome Sequencing Center for Infectious Disease"/>
            <person name="Wu L."/>
            <person name="Ma J."/>
        </authorList>
    </citation>
    <scope>NUCLEOTIDE SEQUENCE [LARGE SCALE GENOMIC DNA]</scope>
    <source>
        <strain evidence="11">JCM 31890</strain>
    </source>
</reference>
<dbReference type="RefSeq" id="WP_345062736.1">
    <property type="nucleotide sequence ID" value="NZ_BAABEX010000008.1"/>
</dbReference>
<keyword evidence="4 7" id="KW-1133">Transmembrane helix</keyword>
<dbReference type="PANTHER" id="PTHR30572:SF4">
    <property type="entry name" value="ABC TRANSPORTER PERMEASE YTRF"/>
    <property type="match status" value="1"/>
</dbReference>
<evidence type="ECO:0000256" key="4">
    <source>
        <dbReference type="ARBA" id="ARBA00022989"/>
    </source>
</evidence>
<feature type="transmembrane region" description="Helical" evidence="7">
    <location>
        <begin position="372"/>
        <end position="392"/>
    </location>
</feature>
<evidence type="ECO:0000313" key="10">
    <source>
        <dbReference type="EMBL" id="GAA4422936.1"/>
    </source>
</evidence>
<dbReference type="Pfam" id="PF12704">
    <property type="entry name" value="MacB_PCD"/>
    <property type="match status" value="1"/>
</dbReference>
<proteinExistence type="inferred from homology"/>
<feature type="transmembrane region" description="Helical" evidence="7">
    <location>
        <begin position="25"/>
        <end position="44"/>
    </location>
</feature>
<evidence type="ECO:0000256" key="2">
    <source>
        <dbReference type="ARBA" id="ARBA00022475"/>
    </source>
</evidence>
<dbReference type="Proteomes" id="UP001501788">
    <property type="component" value="Unassembled WGS sequence"/>
</dbReference>
<feature type="domain" description="ABC3 transporter permease C-terminal" evidence="8">
    <location>
        <begin position="289"/>
        <end position="400"/>
    </location>
</feature>
<keyword evidence="11" id="KW-1185">Reference proteome</keyword>
<dbReference type="InterPro" id="IPR003838">
    <property type="entry name" value="ABC3_permease_C"/>
</dbReference>
<keyword evidence="3 7" id="KW-0812">Transmembrane</keyword>
<dbReference type="PANTHER" id="PTHR30572">
    <property type="entry name" value="MEMBRANE COMPONENT OF TRANSPORTER-RELATED"/>
    <property type="match status" value="1"/>
</dbReference>
<gene>
    <name evidence="10" type="ORF">GCM10023090_14620</name>
</gene>
<comment type="caution">
    <text evidence="10">The sequence shown here is derived from an EMBL/GenBank/DDBJ whole genome shotgun (WGS) entry which is preliminary data.</text>
</comment>